<name>A0A3E1NT18_9BACT</name>
<proteinExistence type="predicted"/>
<dbReference type="AlphaFoldDB" id="A0A3E1NT18"/>
<evidence type="ECO:0000313" key="2">
    <source>
        <dbReference type="Proteomes" id="UP000261174"/>
    </source>
</evidence>
<reference evidence="1 2" key="1">
    <citation type="submission" date="2018-08" db="EMBL/GenBank/DDBJ databases">
        <title>Chitinophaga sp. K20C18050901, a novel bacterium isolated from forest soil.</title>
        <authorList>
            <person name="Wang C."/>
        </authorList>
    </citation>
    <scope>NUCLEOTIDE SEQUENCE [LARGE SCALE GENOMIC DNA]</scope>
    <source>
        <strain evidence="1 2">K20C18050901</strain>
    </source>
</reference>
<keyword evidence="2" id="KW-1185">Reference proteome</keyword>
<dbReference type="EMBL" id="QTJV01000016">
    <property type="protein sequence ID" value="RFM31081.1"/>
    <property type="molecule type" value="Genomic_DNA"/>
</dbReference>
<dbReference type="Proteomes" id="UP000261174">
    <property type="component" value="Unassembled WGS sequence"/>
</dbReference>
<accession>A0A3E1NT18</accession>
<protein>
    <submittedName>
        <fullName evidence="1">Uncharacterized protein</fullName>
    </submittedName>
</protein>
<evidence type="ECO:0000313" key="1">
    <source>
        <dbReference type="EMBL" id="RFM31081.1"/>
    </source>
</evidence>
<gene>
    <name evidence="1" type="ORF">DXN04_30020</name>
</gene>
<sequence>MQPISLTGNQASAKDNAGKPLKSYVWEKFPDHYHILAFNYGSIFPVSPGQATQAYINYTSVAVGTGVQQSEVFKGTAKNGFANRMWSMGADYESIWNEKNDIVLGIGGFKNVGGDGGFYFHGGYRYVLNLGSVSLKPGLDYYALRGSNHIGDIDNKQRDLYFDGFYSEAQFIVSHTNTYTDDEGNTYDETTYSTYNTDRVEVKYRRRAKALQPLLEASGHWRRLSVSAELGYMIQIQQKSTLTFDQIDDYFRERNEVGTMTMRKNGVLTGPRFSIMIGLIL</sequence>
<organism evidence="1 2">
    <name type="scientific">Chitinophaga silvisoli</name>
    <dbReference type="NCBI Taxonomy" id="2291814"/>
    <lineage>
        <taxon>Bacteria</taxon>
        <taxon>Pseudomonadati</taxon>
        <taxon>Bacteroidota</taxon>
        <taxon>Chitinophagia</taxon>
        <taxon>Chitinophagales</taxon>
        <taxon>Chitinophagaceae</taxon>
        <taxon>Chitinophaga</taxon>
    </lineage>
</organism>
<comment type="caution">
    <text evidence="1">The sequence shown here is derived from an EMBL/GenBank/DDBJ whole genome shotgun (WGS) entry which is preliminary data.</text>
</comment>